<evidence type="ECO:0000313" key="1">
    <source>
        <dbReference type="EMBL" id="SIT38167.1"/>
    </source>
</evidence>
<dbReference type="EMBL" id="CYGX02000014">
    <property type="protein sequence ID" value="SIT38167.1"/>
    <property type="molecule type" value="Genomic_DNA"/>
</dbReference>
<proteinExistence type="predicted"/>
<gene>
    <name evidence="1" type="ORF">BN2475_140040</name>
</gene>
<name>A0A1N7RSR6_9BURK</name>
<dbReference type="AlphaFoldDB" id="A0A1N7RSR6"/>
<dbReference type="Proteomes" id="UP000187012">
    <property type="component" value="Unassembled WGS sequence"/>
</dbReference>
<protein>
    <submittedName>
        <fullName evidence="1">Uncharacterized protein</fullName>
    </submittedName>
</protein>
<reference evidence="1 2" key="1">
    <citation type="submission" date="2016-12" db="EMBL/GenBank/DDBJ databases">
        <authorList>
            <person name="Song W.-J."/>
            <person name="Kurnit D.M."/>
        </authorList>
    </citation>
    <scope>NUCLEOTIDE SEQUENCE [LARGE SCALE GENOMIC DNA]</scope>
    <source>
        <strain evidence="1 2">STM7296</strain>
    </source>
</reference>
<evidence type="ECO:0000313" key="2">
    <source>
        <dbReference type="Proteomes" id="UP000187012"/>
    </source>
</evidence>
<dbReference type="STRING" id="1247936.BN2475_140040"/>
<sequence>MSTLIVLLPPRDPAVPSQEWQLPELPFVLLDKAGRTQRAGRSALALLARADTTVLTRWSSASIATIDTHAMMNRPASSRRSGSFSPAAPGRAKKALSTYGSSAMTMHKATVTQEAFDGVWVTSVNSRHAANRAVSCLR</sequence>
<accession>A0A1N7RSR6</accession>
<keyword evidence="2" id="KW-1185">Reference proteome</keyword>
<organism evidence="1 2">
    <name type="scientific">Paraburkholderia ribeironis</name>
    <dbReference type="NCBI Taxonomy" id="1247936"/>
    <lineage>
        <taxon>Bacteria</taxon>
        <taxon>Pseudomonadati</taxon>
        <taxon>Pseudomonadota</taxon>
        <taxon>Betaproteobacteria</taxon>
        <taxon>Burkholderiales</taxon>
        <taxon>Burkholderiaceae</taxon>
        <taxon>Paraburkholderia</taxon>
    </lineage>
</organism>